<comment type="caution">
    <text evidence="1">The sequence shown here is derived from an EMBL/GenBank/DDBJ whole genome shotgun (WGS) entry which is preliminary data.</text>
</comment>
<dbReference type="RefSeq" id="WP_110484207.1">
    <property type="nucleotide sequence ID" value="NZ_QJVC01000003.1"/>
</dbReference>
<dbReference type="Proteomes" id="UP000247980">
    <property type="component" value="Unassembled WGS sequence"/>
</dbReference>
<sequence>MNTSGELSDLIQEATETMWGSELSAILEKALSLAVDQGDEEGEYRVRLILGNNAQMSGDTDALLSNFAWCLAKHDEDPLRFPNEPDAGSDLLWQFKWMVGILGGDPQFSTEQIQAVLTDMERHYRHANLGLSGVAMARFESAFQNGHLDDAREAFAEVMAMERDEYSHCDACVRSVALDYRLNTGDTEAGLKAFNELIDGGYSCGVEPENAISQALVSLLRDGQYENLLSLHMRSYREARENADNIGIVANHLVFCAITGNEARGLAMAERHLAWLAHDPLAHRSHMGFLAALGLLFDKMIVAGHGQVPVRGSDSSQLKAFFGHQATVLTAQQLAPMCWAAAEALAAEFDARNSNSWHAEHIAHRRRMISESHDFPLSAESFAATTPRPVLEPQSSTQWRDRALDLGSVGNFDAALSAYAEGVAQTQDPRELAALHNAAISIRAHMSGEEHVAAVREAVVLRAAALRLAGDEIMAGLTERASEVLARPDSEDNNRAKLLLINDEIDVQESHPEAQYLLSSVLAGILIGASDLEGARATLAIVDNAITVWEAGPWHSPELELRRARARYAGLMLQLCGQEQDAAGANVWLDQSIELEPSVVGRAALLAMRSRVHIQTRDNAKALLDADAATELLLSIGARDAALQTIQLSAGVLMDLGRTGELRALLRFGIQQAQMAESPVAISLSYTLGQDLVEFGAYEEAIELVDELLRTTTLEIGDHDRGELYDLLGAALRHSGELSGALSAWTMGLQHFIDNEEPSRASELHLAMSSIYQDAEHYPEAIEHAQSGLELLTGADEAQEIDPRAIVAAQMQLAAVLSLAGDDGALAMIESANTLAQHSESPFQLAEIFMLRATHLFRRGDVDGAVSQALKGSSAYEKLDGAQQQTAWAILQAAHMLDNATRYDDAIALYKQVIDSLDDDPQGQEVIRHQLADCLEAAGRTAEAATVRTEAQAGQ</sequence>
<protein>
    <recommendedName>
        <fullName evidence="3">Tetratricopeptide repeat protein</fullName>
    </recommendedName>
</protein>
<dbReference type="SUPFAM" id="SSF48452">
    <property type="entry name" value="TPR-like"/>
    <property type="match status" value="1"/>
</dbReference>
<proteinExistence type="predicted"/>
<dbReference type="SMART" id="SM00028">
    <property type="entry name" value="TPR"/>
    <property type="match status" value="4"/>
</dbReference>
<evidence type="ECO:0000313" key="2">
    <source>
        <dbReference type="Proteomes" id="UP000247980"/>
    </source>
</evidence>
<keyword evidence="2" id="KW-1185">Reference proteome</keyword>
<dbReference type="AlphaFoldDB" id="A0A2V5IVA1"/>
<dbReference type="InterPro" id="IPR011990">
    <property type="entry name" value="TPR-like_helical_dom_sf"/>
</dbReference>
<reference evidence="1 2" key="1">
    <citation type="submission" date="2018-05" db="EMBL/GenBank/DDBJ databases">
        <title>Genetic diversity of glacier-inhabiting Cryobacterium bacteria in China and description of Cryobacterium mengkeensis sp. nov. and Arthrobacter glacialis sp. nov.</title>
        <authorList>
            <person name="Liu Q."/>
            <person name="Xin Y.-H."/>
        </authorList>
    </citation>
    <scope>NUCLEOTIDE SEQUENCE [LARGE SCALE GENOMIC DNA]</scope>
    <source>
        <strain evidence="1 2">B7</strain>
    </source>
</reference>
<dbReference type="EMBL" id="QJVC01000003">
    <property type="protein sequence ID" value="PYI39302.1"/>
    <property type="molecule type" value="Genomic_DNA"/>
</dbReference>
<evidence type="ECO:0000313" key="1">
    <source>
        <dbReference type="EMBL" id="PYI39302.1"/>
    </source>
</evidence>
<dbReference type="OrthoDB" id="56388at2"/>
<organism evidence="1 2">
    <name type="scientific">Arthrobacter psychrolactophilus</name>
    <dbReference type="NCBI Taxonomy" id="92442"/>
    <lineage>
        <taxon>Bacteria</taxon>
        <taxon>Bacillati</taxon>
        <taxon>Actinomycetota</taxon>
        <taxon>Actinomycetes</taxon>
        <taxon>Micrococcales</taxon>
        <taxon>Micrococcaceae</taxon>
        <taxon>Arthrobacter</taxon>
    </lineage>
</organism>
<dbReference type="InterPro" id="IPR019734">
    <property type="entry name" value="TPR_rpt"/>
</dbReference>
<accession>A0A2V5IVA1</accession>
<dbReference type="Gene3D" id="1.25.40.10">
    <property type="entry name" value="Tetratricopeptide repeat domain"/>
    <property type="match status" value="2"/>
</dbReference>
<gene>
    <name evidence="1" type="ORF">CVS30_04865</name>
</gene>
<name>A0A2V5IVA1_9MICC</name>
<evidence type="ECO:0008006" key="3">
    <source>
        <dbReference type="Google" id="ProtNLM"/>
    </source>
</evidence>